<proteinExistence type="predicted"/>
<comment type="caution">
    <text evidence="1">The sequence shown here is derived from an EMBL/GenBank/DDBJ whole genome shotgun (WGS) entry which is preliminary data.</text>
</comment>
<keyword evidence="2" id="KW-1185">Reference proteome</keyword>
<evidence type="ECO:0000313" key="1">
    <source>
        <dbReference type="EMBL" id="CAG8553757.1"/>
    </source>
</evidence>
<evidence type="ECO:0000313" key="2">
    <source>
        <dbReference type="Proteomes" id="UP000789366"/>
    </source>
</evidence>
<feature type="non-terminal residue" evidence="1">
    <location>
        <position position="1"/>
    </location>
</feature>
<accession>A0ACA9LXV3</accession>
<protein>
    <submittedName>
        <fullName evidence="1">10091_t:CDS:1</fullName>
    </submittedName>
</protein>
<reference evidence="1" key="1">
    <citation type="submission" date="2021-06" db="EMBL/GenBank/DDBJ databases">
        <authorList>
            <person name="Kallberg Y."/>
            <person name="Tangrot J."/>
            <person name="Rosling A."/>
        </authorList>
    </citation>
    <scope>NUCLEOTIDE SEQUENCE</scope>
    <source>
        <strain evidence="1">28 12/20/2015</strain>
    </source>
</reference>
<dbReference type="Proteomes" id="UP000789366">
    <property type="component" value="Unassembled WGS sequence"/>
</dbReference>
<dbReference type="EMBL" id="CAJVPW010005354">
    <property type="protein sequence ID" value="CAG8553757.1"/>
    <property type="molecule type" value="Genomic_DNA"/>
</dbReference>
<organism evidence="1 2">
    <name type="scientific">Cetraspora pellucida</name>
    <dbReference type="NCBI Taxonomy" id="1433469"/>
    <lineage>
        <taxon>Eukaryota</taxon>
        <taxon>Fungi</taxon>
        <taxon>Fungi incertae sedis</taxon>
        <taxon>Mucoromycota</taxon>
        <taxon>Glomeromycotina</taxon>
        <taxon>Glomeromycetes</taxon>
        <taxon>Diversisporales</taxon>
        <taxon>Gigasporaceae</taxon>
        <taxon>Cetraspora</taxon>
    </lineage>
</organism>
<gene>
    <name evidence="1" type="ORF">SPELUC_LOCUS5314</name>
</gene>
<sequence>PINDNQTFNELETANREIKKKDTCKTCQNCGKKGHNRATCEN</sequence>
<name>A0ACA9LXV3_9GLOM</name>